<dbReference type="InterPro" id="IPR000082">
    <property type="entry name" value="SEA_dom"/>
</dbReference>
<evidence type="ECO:0000259" key="2">
    <source>
        <dbReference type="PROSITE" id="PS50024"/>
    </source>
</evidence>
<protein>
    <recommendedName>
        <fullName evidence="2">SEA domain-containing protein</fullName>
    </recommendedName>
</protein>
<dbReference type="Gene3D" id="3.30.70.960">
    <property type="entry name" value="SEA domain"/>
    <property type="match status" value="1"/>
</dbReference>
<dbReference type="SMART" id="SM00200">
    <property type="entry name" value="SEA"/>
    <property type="match status" value="1"/>
</dbReference>
<dbReference type="InParanoid" id="W5LVY4"/>
<dbReference type="SUPFAM" id="SSF82671">
    <property type="entry name" value="SEA domain"/>
    <property type="match status" value="1"/>
</dbReference>
<dbReference type="eggNOG" id="ENOG502S9SA">
    <property type="taxonomic scope" value="Eukaryota"/>
</dbReference>
<dbReference type="Proteomes" id="UP000018468">
    <property type="component" value="Unassembled WGS sequence"/>
</dbReference>
<evidence type="ECO:0000256" key="1">
    <source>
        <dbReference type="SAM" id="MobiDB-lite"/>
    </source>
</evidence>
<dbReference type="Pfam" id="PF01390">
    <property type="entry name" value="SEA"/>
    <property type="match status" value="1"/>
</dbReference>
<dbReference type="OMA" id="XSTTADN"/>
<dbReference type="InterPro" id="IPR036364">
    <property type="entry name" value="SEA_dom_sf"/>
</dbReference>
<name>W5LVY4_LEPOC</name>
<sequence>TTSPHVNTTGTPENTPPPHVNTTSTPDNATSPQVNTPGTPENTTSPHVNTTGTPENTSPHVNTTSTPENTTPPYGNTPGVTPAAPVTIPSTPASPRPIVVLQFSLNQDFNEDLKNKTSEAFQSLAKNITTQLDTVYRNKFGDAFNRTEITDFRSGSVIVDSTLIFNNLTVVPNTSEVTNTLKAAANTSGFSLPVNTSTIVASALMSTPEN</sequence>
<feature type="domain" description="SEA" evidence="2">
    <location>
        <begin position="93"/>
        <end position="210"/>
    </location>
</feature>
<reference evidence="3" key="2">
    <citation type="submission" date="2025-08" db="UniProtKB">
        <authorList>
            <consortium name="Ensembl"/>
        </authorList>
    </citation>
    <scope>IDENTIFICATION</scope>
</reference>
<evidence type="ECO:0000313" key="4">
    <source>
        <dbReference type="Proteomes" id="UP000018468"/>
    </source>
</evidence>
<proteinExistence type="predicted"/>
<dbReference type="AlphaFoldDB" id="W5LVY4"/>
<evidence type="ECO:0000313" key="3">
    <source>
        <dbReference type="Ensembl" id="ENSLOCP00000000291.1"/>
    </source>
</evidence>
<dbReference type="HOGENOM" id="CLU_1312674_0_0_1"/>
<organism evidence="3 4">
    <name type="scientific">Lepisosteus oculatus</name>
    <name type="common">Spotted gar</name>
    <dbReference type="NCBI Taxonomy" id="7918"/>
    <lineage>
        <taxon>Eukaryota</taxon>
        <taxon>Metazoa</taxon>
        <taxon>Chordata</taxon>
        <taxon>Craniata</taxon>
        <taxon>Vertebrata</taxon>
        <taxon>Euteleostomi</taxon>
        <taxon>Actinopterygii</taxon>
        <taxon>Neopterygii</taxon>
        <taxon>Holostei</taxon>
        <taxon>Semionotiformes</taxon>
        <taxon>Lepisosteidae</taxon>
        <taxon>Lepisosteus</taxon>
    </lineage>
</organism>
<accession>W5LVY4</accession>
<feature type="compositionally biased region" description="Low complexity" evidence="1">
    <location>
        <begin position="62"/>
        <end position="73"/>
    </location>
</feature>
<keyword evidence="4" id="KW-1185">Reference proteome</keyword>
<reference evidence="4" key="1">
    <citation type="submission" date="2011-12" db="EMBL/GenBank/DDBJ databases">
        <title>The Draft Genome of Lepisosteus oculatus.</title>
        <authorList>
            <consortium name="The Broad Institute Genome Assembly &amp; Analysis Group"/>
            <consortium name="Computational R&amp;D Group"/>
            <consortium name="and Sequencing Platform"/>
            <person name="Di Palma F."/>
            <person name="Alfoldi J."/>
            <person name="Johnson J."/>
            <person name="Berlin A."/>
            <person name="Gnerre S."/>
            <person name="Jaffe D."/>
            <person name="MacCallum I."/>
            <person name="Young S."/>
            <person name="Walker B.J."/>
            <person name="Lander E.S."/>
            <person name="Lindblad-Toh K."/>
        </authorList>
    </citation>
    <scope>NUCLEOTIDE SEQUENCE [LARGE SCALE GENOMIC DNA]</scope>
</reference>
<dbReference type="PROSITE" id="PS50024">
    <property type="entry name" value="SEA"/>
    <property type="match status" value="1"/>
</dbReference>
<dbReference type="Ensembl" id="ENSLOCT00000000291.1">
    <property type="protein sequence ID" value="ENSLOCP00000000291.1"/>
    <property type="gene ID" value="ENSLOCG00000000266.1"/>
</dbReference>
<feature type="region of interest" description="Disordered" evidence="1">
    <location>
        <begin position="1"/>
        <end position="91"/>
    </location>
</feature>
<dbReference type="GeneTree" id="ENSGT00740000115955"/>
<feature type="compositionally biased region" description="Polar residues" evidence="1">
    <location>
        <begin position="20"/>
        <end position="61"/>
    </location>
</feature>
<dbReference type="Bgee" id="ENSLOCG00000000266">
    <property type="expression patterns" value="Expressed in larva and 5 other cell types or tissues"/>
</dbReference>
<reference evidence="3" key="3">
    <citation type="submission" date="2025-09" db="UniProtKB">
        <authorList>
            <consortium name="Ensembl"/>
        </authorList>
    </citation>
    <scope>IDENTIFICATION</scope>
</reference>